<dbReference type="SUPFAM" id="SSF158446">
    <property type="entry name" value="IVS-encoded protein-like"/>
    <property type="match status" value="1"/>
</dbReference>
<gene>
    <name evidence="1" type="ORF">CLV99_4539</name>
</gene>
<name>A0A4R6W9Q8_9SPHI</name>
<evidence type="ECO:0000313" key="2">
    <source>
        <dbReference type="Proteomes" id="UP000295292"/>
    </source>
</evidence>
<accession>A0A4R6W9Q8</accession>
<evidence type="ECO:0000313" key="1">
    <source>
        <dbReference type="EMBL" id="TDQ73485.1"/>
    </source>
</evidence>
<protein>
    <submittedName>
        <fullName evidence="1">Four helix bundle protein</fullName>
    </submittedName>
</protein>
<sequence length="115" mass="13086">MKSHEDLKVWQESMTLVEKVYALTASFPKEEVYGLTSQIRRSAVSVPSNIAEGAGRQSKAEWIRFLFIAQGSLSELDTQLKIAQRLDYIAEAKEIFSSIFFIRNMLTKLINSIKV</sequence>
<dbReference type="OrthoDB" id="9811959at2"/>
<organism evidence="1 2">
    <name type="scientific">Sphingobacterium yanglingense</name>
    <dbReference type="NCBI Taxonomy" id="1437280"/>
    <lineage>
        <taxon>Bacteria</taxon>
        <taxon>Pseudomonadati</taxon>
        <taxon>Bacteroidota</taxon>
        <taxon>Sphingobacteriia</taxon>
        <taxon>Sphingobacteriales</taxon>
        <taxon>Sphingobacteriaceae</taxon>
        <taxon>Sphingobacterium</taxon>
    </lineage>
</organism>
<dbReference type="PANTHER" id="PTHR38471:SF2">
    <property type="entry name" value="FOUR HELIX BUNDLE PROTEIN"/>
    <property type="match status" value="1"/>
</dbReference>
<proteinExistence type="predicted"/>
<reference evidence="1 2" key="1">
    <citation type="submission" date="2019-03" db="EMBL/GenBank/DDBJ databases">
        <title>Genomic Encyclopedia of Archaeal and Bacterial Type Strains, Phase II (KMG-II): from individual species to whole genera.</title>
        <authorList>
            <person name="Goeker M."/>
        </authorList>
    </citation>
    <scope>NUCLEOTIDE SEQUENCE [LARGE SCALE GENOMIC DNA]</scope>
    <source>
        <strain evidence="1 2">DSM 28353</strain>
    </source>
</reference>
<dbReference type="AlphaFoldDB" id="A0A4R6W9Q8"/>
<dbReference type="PANTHER" id="PTHR38471">
    <property type="entry name" value="FOUR HELIX BUNDLE PROTEIN"/>
    <property type="match status" value="1"/>
</dbReference>
<dbReference type="InterPro" id="IPR012657">
    <property type="entry name" value="23S_rRNA-intervening_sequence"/>
</dbReference>
<dbReference type="RefSeq" id="WP_133586664.1">
    <property type="nucleotide sequence ID" value="NZ_SNYV01000019.1"/>
</dbReference>
<dbReference type="EMBL" id="SNYV01000019">
    <property type="protein sequence ID" value="TDQ73485.1"/>
    <property type="molecule type" value="Genomic_DNA"/>
</dbReference>
<dbReference type="Proteomes" id="UP000295292">
    <property type="component" value="Unassembled WGS sequence"/>
</dbReference>
<dbReference type="Gene3D" id="1.20.1440.60">
    <property type="entry name" value="23S rRNA-intervening sequence"/>
    <property type="match status" value="1"/>
</dbReference>
<keyword evidence="2" id="KW-1185">Reference proteome</keyword>
<dbReference type="NCBIfam" id="NF008911">
    <property type="entry name" value="PRK12275.1-2"/>
    <property type="match status" value="1"/>
</dbReference>
<comment type="caution">
    <text evidence="1">The sequence shown here is derived from an EMBL/GenBank/DDBJ whole genome shotgun (WGS) entry which is preliminary data.</text>
</comment>
<dbReference type="NCBIfam" id="TIGR02436">
    <property type="entry name" value="four helix bundle protein"/>
    <property type="match status" value="1"/>
</dbReference>
<dbReference type="InterPro" id="IPR036583">
    <property type="entry name" value="23S_rRNA_IVS_sf"/>
</dbReference>
<dbReference type="Pfam" id="PF05635">
    <property type="entry name" value="23S_rRNA_IVP"/>
    <property type="match status" value="1"/>
</dbReference>
<dbReference type="CDD" id="cd16377">
    <property type="entry name" value="23S_rRNA_IVP_like"/>
    <property type="match status" value="1"/>
</dbReference>